<proteinExistence type="predicted"/>
<dbReference type="EMBL" id="JAPFFF010000060">
    <property type="protein sequence ID" value="KAK8837386.1"/>
    <property type="molecule type" value="Genomic_DNA"/>
</dbReference>
<reference evidence="1 2" key="1">
    <citation type="submission" date="2024-04" db="EMBL/GenBank/DDBJ databases">
        <title>Tritrichomonas musculus Genome.</title>
        <authorList>
            <person name="Alves-Ferreira E."/>
            <person name="Grigg M."/>
            <person name="Lorenzi H."/>
            <person name="Galac M."/>
        </authorList>
    </citation>
    <scope>NUCLEOTIDE SEQUENCE [LARGE SCALE GENOMIC DNA]</scope>
    <source>
        <strain evidence="1 2">EAF2021</strain>
    </source>
</reference>
<evidence type="ECO:0000313" key="1">
    <source>
        <dbReference type="EMBL" id="KAK8837386.1"/>
    </source>
</evidence>
<comment type="caution">
    <text evidence="1">The sequence shown here is derived from an EMBL/GenBank/DDBJ whole genome shotgun (WGS) entry which is preliminary data.</text>
</comment>
<keyword evidence="2" id="KW-1185">Reference proteome</keyword>
<evidence type="ECO:0000313" key="2">
    <source>
        <dbReference type="Proteomes" id="UP001470230"/>
    </source>
</evidence>
<sequence length="126" mass="15109">MMFNKRRQSQDKKLRERILDLTKDGRLLMNNYSYKLFGNSPQIKADDNFLENCTKDDFCFVENSDVLQYKEKIQKIIIYKWNRSYPSDLKFPISFDKEWKLVSTENFAGSSHDNITEEVYEKLNSK</sequence>
<dbReference type="Proteomes" id="UP001470230">
    <property type="component" value="Unassembled WGS sequence"/>
</dbReference>
<organism evidence="1 2">
    <name type="scientific">Tritrichomonas musculus</name>
    <dbReference type="NCBI Taxonomy" id="1915356"/>
    <lineage>
        <taxon>Eukaryota</taxon>
        <taxon>Metamonada</taxon>
        <taxon>Parabasalia</taxon>
        <taxon>Tritrichomonadida</taxon>
        <taxon>Tritrichomonadidae</taxon>
        <taxon>Tritrichomonas</taxon>
    </lineage>
</organism>
<protein>
    <submittedName>
        <fullName evidence="1">Uncharacterized protein</fullName>
    </submittedName>
</protein>
<accession>A0ABR2GU38</accession>
<name>A0ABR2GU38_9EUKA</name>
<gene>
    <name evidence="1" type="ORF">M9Y10_036819</name>
</gene>